<accession>A0AA38LPS3</accession>
<dbReference type="InterPro" id="IPR002616">
    <property type="entry name" value="tRNA_ribo_trans-like"/>
</dbReference>
<comment type="caution">
    <text evidence="2">The sequence shown here is derived from an EMBL/GenBank/DDBJ whole genome shotgun (WGS) entry which is preliminary data.</text>
</comment>
<keyword evidence="3" id="KW-1185">Reference proteome</keyword>
<dbReference type="AlphaFoldDB" id="A0AA38LPS3"/>
<dbReference type="PANTHER" id="PTHR46064">
    <property type="entry name" value="QUEUINE TRNA-RIBOSYLTRANSFERASE ACCESSORY SUBUNIT 2"/>
    <property type="match status" value="1"/>
</dbReference>
<dbReference type="PANTHER" id="PTHR46064:SF1">
    <property type="entry name" value="QUEUINE TRNA-RIBOSYLTRANSFERASE ACCESSORY SUBUNIT 2"/>
    <property type="match status" value="1"/>
</dbReference>
<dbReference type="InterPro" id="IPR036511">
    <property type="entry name" value="TGT-like_sf"/>
</dbReference>
<sequence length="488" mass="54262">MKEKVVQKYWRLDLFDFEGTIVGEQRIAVHDGLDHLQIGCWECPSPSTVVALGGVHEMLSMPEYGFIAIPRDSVTCISDAEGSNKFGASFDSPFGRRLVKPVEYMESISALKPNLWSSLPDEVPAWVSDKRNKLSVDRTTRWLDECLALRPIYAETALGPIVGGTNLEERIRSAQDVASRNVSGFWLGGFGLGESAEQRPALLDAVMGFSAYEDFVEGETEGESDLSLDSKCNMELPIIRGAEFQIGCPSSKKRDYVVGMKKEMPLTWCYAWFHIQDAALQYAKHHRSSLYQKSTSARSGAGDCAISCTLKPAVLNCDAVVEQDFESGPMNKRYGKWSTGSLFRDSLTSDESPMAESVSPISRVLKSEPQRCELKTLFTGLCSLLESIQRLNYPVGIEVTLITSLHHHVVLIPLFQEEECDHLDVQELEPTPAIVGEITISFVSAVVSVSRVRTMLIHLLIYPPLLGKILHNTMSKLFMLYCPSSNYL</sequence>
<proteinExistence type="predicted"/>
<dbReference type="Pfam" id="PF01702">
    <property type="entry name" value="TGT"/>
    <property type="match status" value="1"/>
</dbReference>
<evidence type="ECO:0000313" key="3">
    <source>
        <dbReference type="Proteomes" id="UP000824469"/>
    </source>
</evidence>
<organism evidence="2 3">
    <name type="scientific">Taxus chinensis</name>
    <name type="common">Chinese yew</name>
    <name type="synonym">Taxus wallichiana var. chinensis</name>
    <dbReference type="NCBI Taxonomy" id="29808"/>
    <lineage>
        <taxon>Eukaryota</taxon>
        <taxon>Viridiplantae</taxon>
        <taxon>Streptophyta</taxon>
        <taxon>Embryophyta</taxon>
        <taxon>Tracheophyta</taxon>
        <taxon>Spermatophyta</taxon>
        <taxon>Pinopsida</taxon>
        <taxon>Pinidae</taxon>
        <taxon>Conifers II</taxon>
        <taxon>Cupressales</taxon>
        <taxon>Taxaceae</taxon>
        <taxon>Taxus</taxon>
    </lineage>
</organism>
<dbReference type="Proteomes" id="UP000824469">
    <property type="component" value="Unassembled WGS sequence"/>
</dbReference>
<protein>
    <recommendedName>
        <fullName evidence="1">tRNA-guanine(15) transglycosylase-like domain-containing protein</fullName>
    </recommendedName>
</protein>
<dbReference type="EMBL" id="JAHRHJ020000001">
    <property type="protein sequence ID" value="KAH9330155.1"/>
    <property type="molecule type" value="Genomic_DNA"/>
</dbReference>
<dbReference type="SUPFAM" id="SSF51713">
    <property type="entry name" value="tRNA-guanine transglycosylase"/>
    <property type="match status" value="1"/>
</dbReference>
<evidence type="ECO:0000313" key="2">
    <source>
        <dbReference type="EMBL" id="KAH9330155.1"/>
    </source>
</evidence>
<feature type="domain" description="tRNA-guanine(15) transglycosylase-like" evidence="1">
    <location>
        <begin position="44"/>
        <end position="206"/>
    </location>
</feature>
<reference evidence="2 3" key="1">
    <citation type="journal article" date="2021" name="Nat. Plants">
        <title>The Taxus genome provides insights into paclitaxel biosynthesis.</title>
        <authorList>
            <person name="Xiong X."/>
            <person name="Gou J."/>
            <person name="Liao Q."/>
            <person name="Li Y."/>
            <person name="Zhou Q."/>
            <person name="Bi G."/>
            <person name="Li C."/>
            <person name="Du R."/>
            <person name="Wang X."/>
            <person name="Sun T."/>
            <person name="Guo L."/>
            <person name="Liang H."/>
            <person name="Lu P."/>
            <person name="Wu Y."/>
            <person name="Zhang Z."/>
            <person name="Ro D.K."/>
            <person name="Shang Y."/>
            <person name="Huang S."/>
            <person name="Yan J."/>
        </authorList>
    </citation>
    <scope>NUCLEOTIDE SEQUENCE [LARGE SCALE GENOMIC DNA]</scope>
    <source>
        <strain evidence="2">Ta-2019</strain>
    </source>
</reference>
<evidence type="ECO:0000259" key="1">
    <source>
        <dbReference type="Pfam" id="PF01702"/>
    </source>
</evidence>
<name>A0AA38LPS3_TAXCH</name>
<gene>
    <name evidence="2" type="ORF">KI387_002263</name>
</gene>
<dbReference type="InterPro" id="IPR050852">
    <property type="entry name" value="Queuine_tRNA-ribosyltrfase"/>
</dbReference>
<dbReference type="GO" id="GO:0006400">
    <property type="term" value="P:tRNA modification"/>
    <property type="evidence" value="ECO:0007669"/>
    <property type="project" value="InterPro"/>
</dbReference>
<dbReference type="Gene3D" id="3.20.20.105">
    <property type="entry name" value="Queuine tRNA-ribosyltransferase-like"/>
    <property type="match status" value="1"/>
</dbReference>